<feature type="region of interest" description="Disordered" evidence="1">
    <location>
        <begin position="34"/>
        <end position="123"/>
    </location>
</feature>
<keyword evidence="6" id="KW-1185">Reference proteome</keyword>
<feature type="domain" description="Pyrrolo-quinoline quinone repeat" evidence="4">
    <location>
        <begin position="171"/>
        <end position="301"/>
    </location>
</feature>
<evidence type="ECO:0000313" key="6">
    <source>
        <dbReference type="Proteomes" id="UP000051927"/>
    </source>
</evidence>
<dbReference type="Gene3D" id="2.130.10.10">
    <property type="entry name" value="YVTN repeat-like/Quinoprotein amine dehydrogenase"/>
    <property type="match status" value="1"/>
</dbReference>
<keyword evidence="3" id="KW-0732">Signal</keyword>
<feature type="chain" id="PRO_5046461251" description="Pyrrolo-quinoline quinone repeat domain-containing protein" evidence="3">
    <location>
        <begin position="26"/>
        <end position="673"/>
    </location>
</feature>
<dbReference type="Pfam" id="PF13360">
    <property type="entry name" value="PQQ_2"/>
    <property type="match status" value="1"/>
</dbReference>
<name>A0ABR5Q1W1_9ACTN</name>
<evidence type="ECO:0000259" key="4">
    <source>
        <dbReference type="Pfam" id="PF13360"/>
    </source>
</evidence>
<keyword evidence="2" id="KW-0812">Transmembrane</keyword>
<feature type="region of interest" description="Disordered" evidence="1">
    <location>
        <begin position="536"/>
        <end position="641"/>
    </location>
</feature>
<evidence type="ECO:0000256" key="1">
    <source>
        <dbReference type="SAM" id="MobiDB-lite"/>
    </source>
</evidence>
<dbReference type="InterPro" id="IPR011047">
    <property type="entry name" value="Quinoprotein_ADH-like_sf"/>
</dbReference>
<evidence type="ECO:0000256" key="3">
    <source>
        <dbReference type="SAM" id="SignalP"/>
    </source>
</evidence>
<proteinExistence type="predicted"/>
<reference evidence="5 6" key="1">
    <citation type="journal article" date="2015" name="Genome Announc.">
        <title>Expanding the biotechnology potential of lactobacilli through comparative genomics of 213 strains and associated genera.</title>
        <authorList>
            <person name="Sun Z."/>
            <person name="Harris H.M."/>
            <person name="McCann A."/>
            <person name="Guo C."/>
            <person name="Argimon S."/>
            <person name="Zhang W."/>
            <person name="Yang X."/>
            <person name="Jeffery I.B."/>
            <person name="Cooney J.C."/>
            <person name="Kagawa T.F."/>
            <person name="Liu W."/>
            <person name="Song Y."/>
            <person name="Salvetti E."/>
            <person name="Wrobel A."/>
            <person name="Rasinkangas P."/>
            <person name="Parkhill J."/>
            <person name="Rea M.C."/>
            <person name="O'Sullivan O."/>
            <person name="Ritari J."/>
            <person name="Douillard F.P."/>
            <person name="Paul Ross R."/>
            <person name="Yang R."/>
            <person name="Briner A.E."/>
            <person name="Felis G.E."/>
            <person name="de Vos W.M."/>
            <person name="Barrangou R."/>
            <person name="Klaenhammer T.R."/>
            <person name="Caufield P.W."/>
            <person name="Cui Y."/>
            <person name="Zhang H."/>
            <person name="O'Toole P.W."/>
        </authorList>
    </citation>
    <scope>NUCLEOTIDE SEQUENCE [LARGE SCALE GENOMIC DNA]</scope>
    <source>
        <strain evidence="5 6">DSM 7090</strain>
    </source>
</reference>
<dbReference type="SMART" id="SM00564">
    <property type="entry name" value="PQQ"/>
    <property type="match status" value="4"/>
</dbReference>
<feature type="compositionally biased region" description="Polar residues" evidence="1">
    <location>
        <begin position="602"/>
        <end position="632"/>
    </location>
</feature>
<accession>A0ABR5Q1W1</accession>
<dbReference type="InterPro" id="IPR018391">
    <property type="entry name" value="PQQ_b-propeller_rpt"/>
</dbReference>
<dbReference type="SUPFAM" id="SSF50998">
    <property type="entry name" value="Quinoprotein alcohol dehydrogenase-like"/>
    <property type="match status" value="1"/>
</dbReference>
<comment type="caution">
    <text evidence="5">The sequence shown here is derived from an EMBL/GenBank/DDBJ whole genome shotgun (WGS) entry which is preliminary data.</text>
</comment>
<keyword evidence="2" id="KW-1133">Transmembrane helix</keyword>
<dbReference type="InterPro" id="IPR002372">
    <property type="entry name" value="PQQ_rpt_dom"/>
</dbReference>
<feature type="compositionally biased region" description="Polar residues" evidence="1">
    <location>
        <begin position="571"/>
        <end position="592"/>
    </location>
</feature>
<feature type="compositionally biased region" description="Basic and acidic residues" evidence="1">
    <location>
        <begin position="76"/>
        <end position="90"/>
    </location>
</feature>
<feature type="compositionally biased region" description="Low complexity" evidence="1">
    <location>
        <begin position="553"/>
        <end position="562"/>
    </location>
</feature>
<evidence type="ECO:0000256" key="2">
    <source>
        <dbReference type="SAM" id="Phobius"/>
    </source>
</evidence>
<feature type="transmembrane region" description="Helical" evidence="2">
    <location>
        <begin position="644"/>
        <end position="663"/>
    </location>
</feature>
<evidence type="ECO:0000313" key="5">
    <source>
        <dbReference type="EMBL" id="KRO02925.1"/>
    </source>
</evidence>
<sequence length="673" mass="70681">MRKRVITILFSFVVVLSVLPFAAYAETGNLAASYTESSKSSDATSKNTSPDTENTAHSTVASEGVPTSNDTSETESVNKAKSQSEGEPRGTSESAPESVSGISEPAKVKSKTPAASQAGSTRLGITPTWGGYPNGSNSAFVSFLTPTGNVHAQWILPPKTIGTYPSVVSHQVISGDHVYFVRGNTLYKAQRATGKIVGQATLDSTLSHTTRPLVVNGLVVVATDDGHLTAFSLDSLERVWRSEDLSGASAYQTLATLTASHDGTSVVTGFTQMQSGKGSRGDFVCVDLTDGSIKWALRASEEQKSSGYCGSGAAAAGTDFIVGNESGDVVLLDGKTGSVKSKLNLGSSVRAGVIPYQVNSETGDGTYITVTHDGTLHVFEKCGNELVARGSVKFAGSSSSTPTIAGGKAFVGGMVDLEDKGQSGVLSVINLDTLKIERTVHAGEGEVNGAPLVSQQGEKTYVYFTVNDPVGGVWRYVLGDSDVSGHNTSDCDALTHIYVPEDAYKNFGTSPVICDAQGNLYYTNNSGTLFSLTADKEAPHDTDNSSDEKKPSDNSSQNNSSSDVHDGNAPYTPQTKSDTAGTVSTQTSARPSRQSESHSTQEPESGTQGNSQENHAMNTSSETQRKGATSTDDSQKEESLPMRAILGGTTVIALMGIFSYLFISNRRSTFRNA</sequence>
<protein>
    <recommendedName>
        <fullName evidence="4">Pyrrolo-quinoline quinone repeat domain-containing protein</fullName>
    </recommendedName>
</protein>
<feature type="compositionally biased region" description="Basic and acidic residues" evidence="1">
    <location>
        <begin position="536"/>
        <end position="552"/>
    </location>
</feature>
<dbReference type="EMBL" id="JQCP01000001">
    <property type="protein sequence ID" value="KRO02925.1"/>
    <property type="molecule type" value="Genomic_DNA"/>
</dbReference>
<dbReference type="Proteomes" id="UP000051927">
    <property type="component" value="Unassembled WGS sequence"/>
</dbReference>
<feature type="compositionally biased region" description="Polar residues" evidence="1">
    <location>
        <begin position="34"/>
        <end position="75"/>
    </location>
</feature>
<feature type="signal peptide" evidence="3">
    <location>
        <begin position="1"/>
        <end position="25"/>
    </location>
</feature>
<dbReference type="RefSeq" id="WP_003148735.1">
    <property type="nucleotide sequence ID" value="NZ_JQCP01000001.1"/>
</dbReference>
<dbReference type="InterPro" id="IPR015943">
    <property type="entry name" value="WD40/YVTN_repeat-like_dom_sf"/>
</dbReference>
<dbReference type="GeneID" id="84904249"/>
<feature type="compositionally biased region" description="Polar residues" evidence="1">
    <location>
        <begin position="91"/>
        <end position="101"/>
    </location>
</feature>
<dbReference type="Gene3D" id="2.40.128.630">
    <property type="match status" value="1"/>
</dbReference>
<gene>
    <name evidence="5" type="ORF">IV60_GL000095</name>
</gene>
<keyword evidence="2" id="KW-0472">Membrane</keyword>
<organism evidence="5 6">
    <name type="scientific">Lancefieldella rimae</name>
    <dbReference type="NCBI Taxonomy" id="1383"/>
    <lineage>
        <taxon>Bacteria</taxon>
        <taxon>Bacillati</taxon>
        <taxon>Actinomycetota</taxon>
        <taxon>Coriobacteriia</taxon>
        <taxon>Coriobacteriales</taxon>
        <taxon>Atopobiaceae</taxon>
        <taxon>Lancefieldella</taxon>
    </lineage>
</organism>